<reference evidence="2 3" key="1">
    <citation type="submission" date="2022-01" db="EMBL/GenBank/DDBJ databases">
        <authorList>
            <person name="Xiong W."/>
            <person name="Schranz E."/>
        </authorList>
    </citation>
    <scope>NUCLEOTIDE SEQUENCE [LARGE SCALE GENOMIC DNA]</scope>
</reference>
<dbReference type="SUPFAM" id="SSF56112">
    <property type="entry name" value="Protein kinase-like (PK-like)"/>
    <property type="match status" value="1"/>
</dbReference>
<dbReference type="AlphaFoldDB" id="A0AAU9LCQ0"/>
<dbReference type="Gene3D" id="1.10.510.10">
    <property type="entry name" value="Transferase(Phosphotransferase) domain 1"/>
    <property type="match status" value="1"/>
</dbReference>
<evidence type="ECO:0000313" key="2">
    <source>
        <dbReference type="EMBL" id="CAH1412506.1"/>
    </source>
</evidence>
<dbReference type="EMBL" id="CAKMRJ010000001">
    <property type="protein sequence ID" value="CAH1412506.1"/>
    <property type="molecule type" value="Genomic_DNA"/>
</dbReference>
<protein>
    <submittedName>
        <fullName evidence="2">Uncharacterized protein</fullName>
    </submittedName>
</protein>
<gene>
    <name evidence="2" type="ORF">LVIROSA_LOCUS518</name>
</gene>
<evidence type="ECO:0000256" key="1">
    <source>
        <dbReference type="ARBA" id="ARBA00005926"/>
    </source>
</evidence>
<dbReference type="PANTHER" id="PTHR11909">
    <property type="entry name" value="CASEIN KINASE-RELATED"/>
    <property type="match status" value="1"/>
</dbReference>
<dbReference type="Proteomes" id="UP001157418">
    <property type="component" value="Unassembled WGS sequence"/>
</dbReference>
<evidence type="ECO:0000313" key="3">
    <source>
        <dbReference type="Proteomes" id="UP001157418"/>
    </source>
</evidence>
<dbReference type="InterPro" id="IPR050235">
    <property type="entry name" value="CK1_Ser-Thr_kinase"/>
</dbReference>
<organism evidence="2 3">
    <name type="scientific">Lactuca virosa</name>
    <dbReference type="NCBI Taxonomy" id="75947"/>
    <lineage>
        <taxon>Eukaryota</taxon>
        <taxon>Viridiplantae</taxon>
        <taxon>Streptophyta</taxon>
        <taxon>Embryophyta</taxon>
        <taxon>Tracheophyta</taxon>
        <taxon>Spermatophyta</taxon>
        <taxon>Magnoliopsida</taxon>
        <taxon>eudicotyledons</taxon>
        <taxon>Gunneridae</taxon>
        <taxon>Pentapetalae</taxon>
        <taxon>asterids</taxon>
        <taxon>campanulids</taxon>
        <taxon>Asterales</taxon>
        <taxon>Asteraceae</taxon>
        <taxon>Cichorioideae</taxon>
        <taxon>Cichorieae</taxon>
        <taxon>Lactucinae</taxon>
        <taxon>Lactuca</taxon>
    </lineage>
</organism>
<sequence length="114" mass="13372">MDVVGFHMFTIRVMNMFGPSLWDVWNSLGQSMSPSMTACIVVEAISNLEKLHAKGGTIRYASAHAHLDYTCSRRDDLEPLAYTIREREFMFYRDPTDDMVLQEYELDLYMEFDW</sequence>
<name>A0AAU9LCQ0_9ASTR</name>
<keyword evidence="3" id="KW-1185">Reference proteome</keyword>
<dbReference type="InterPro" id="IPR011009">
    <property type="entry name" value="Kinase-like_dom_sf"/>
</dbReference>
<comment type="caution">
    <text evidence="2">The sequence shown here is derived from an EMBL/GenBank/DDBJ whole genome shotgun (WGS) entry which is preliminary data.</text>
</comment>
<comment type="similarity">
    <text evidence="1">Belongs to the protein kinase superfamily. CK1 Ser/Thr protein kinase family. Casein kinase I subfamily.</text>
</comment>
<accession>A0AAU9LCQ0</accession>
<proteinExistence type="inferred from homology"/>